<accession>A0A0A9H569</accession>
<proteinExistence type="predicted"/>
<protein>
    <submittedName>
        <fullName evidence="1">Uncharacterized protein</fullName>
    </submittedName>
</protein>
<name>A0A0A9H569_ARUDO</name>
<dbReference type="EMBL" id="GBRH01165994">
    <property type="protein sequence ID" value="JAE31902.1"/>
    <property type="molecule type" value="Transcribed_RNA"/>
</dbReference>
<sequence>MLGMITFLIGS</sequence>
<reference evidence="1" key="2">
    <citation type="journal article" date="2015" name="Data Brief">
        <title>Shoot transcriptome of the giant reed, Arundo donax.</title>
        <authorList>
            <person name="Barrero R.A."/>
            <person name="Guerrero F.D."/>
            <person name="Moolhuijzen P."/>
            <person name="Goolsby J.A."/>
            <person name="Tidwell J."/>
            <person name="Bellgard S.E."/>
            <person name="Bellgard M.I."/>
        </authorList>
    </citation>
    <scope>NUCLEOTIDE SEQUENCE</scope>
    <source>
        <tissue evidence="1">Shoot tissue taken approximately 20 cm above the soil surface</tissue>
    </source>
</reference>
<reference evidence="1" key="1">
    <citation type="submission" date="2014-09" db="EMBL/GenBank/DDBJ databases">
        <authorList>
            <person name="Magalhaes I.L.F."/>
            <person name="Oliveira U."/>
            <person name="Santos F.R."/>
            <person name="Vidigal T.H.D.A."/>
            <person name="Brescovit A.D."/>
            <person name="Santos A.J."/>
        </authorList>
    </citation>
    <scope>NUCLEOTIDE SEQUENCE</scope>
    <source>
        <tissue evidence="1">Shoot tissue taken approximately 20 cm above the soil surface</tissue>
    </source>
</reference>
<evidence type="ECO:0000313" key="1">
    <source>
        <dbReference type="EMBL" id="JAE31902.1"/>
    </source>
</evidence>
<organism evidence="1">
    <name type="scientific">Arundo donax</name>
    <name type="common">Giant reed</name>
    <name type="synonym">Donax arundinaceus</name>
    <dbReference type="NCBI Taxonomy" id="35708"/>
    <lineage>
        <taxon>Eukaryota</taxon>
        <taxon>Viridiplantae</taxon>
        <taxon>Streptophyta</taxon>
        <taxon>Embryophyta</taxon>
        <taxon>Tracheophyta</taxon>
        <taxon>Spermatophyta</taxon>
        <taxon>Magnoliopsida</taxon>
        <taxon>Liliopsida</taxon>
        <taxon>Poales</taxon>
        <taxon>Poaceae</taxon>
        <taxon>PACMAD clade</taxon>
        <taxon>Arundinoideae</taxon>
        <taxon>Arundineae</taxon>
        <taxon>Arundo</taxon>
    </lineage>
</organism>